<gene>
    <name evidence="4" type="ORF">A3B19_03440</name>
</gene>
<dbReference type="InterPro" id="IPR014717">
    <property type="entry name" value="Transl_elong_EF1B/ribsomal_bS6"/>
</dbReference>
<evidence type="ECO:0000313" key="4">
    <source>
        <dbReference type="EMBL" id="OGF87257.1"/>
    </source>
</evidence>
<dbReference type="InterPro" id="IPR000529">
    <property type="entry name" value="Ribosomal_bS6"/>
</dbReference>
<comment type="caution">
    <text evidence="4">The sequence shown here is derived from an EMBL/GenBank/DDBJ whole genome shotgun (WGS) entry which is preliminary data.</text>
</comment>
<evidence type="ECO:0000256" key="3">
    <source>
        <dbReference type="ARBA" id="ARBA00035520"/>
    </source>
</evidence>
<keyword evidence="4" id="KW-0689">Ribosomal protein</keyword>
<sequence>MDKNQNLYEIAYLVSPAYSAEDAQNFQQDVKNQVQALGGFIDHEGELIKRRLFYPIKKMAEAHAAGFRFTLGSEKIAELESRLKNPQVLRSMIVHTKRQPARTFRPRIEKVSGAEKPKFEQTVAALKPERPKIEPRLPDGQAAANIEEIDKKLEEILGK</sequence>
<dbReference type="GO" id="GO:0003735">
    <property type="term" value="F:structural constituent of ribosome"/>
    <property type="evidence" value="ECO:0007669"/>
    <property type="project" value="InterPro"/>
</dbReference>
<dbReference type="InterPro" id="IPR035980">
    <property type="entry name" value="Ribosomal_bS6_sf"/>
</dbReference>
<dbReference type="GO" id="GO:0005840">
    <property type="term" value="C:ribosome"/>
    <property type="evidence" value="ECO:0007669"/>
    <property type="project" value="UniProtKB-KW"/>
</dbReference>
<evidence type="ECO:0000256" key="1">
    <source>
        <dbReference type="ARBA" id="ARBA00009512"/>
    </source>
</evidence>
<dbReference type="Gene3D" id="3.30.70.60">
    <property type="match status" value="1"/>
</dbReference>
<comment type="similarity">
    <text evidence="1">Belongs to the bacterial ribosomal protein bS6 family.</text>
</comment>
<evidence type="ECO:0000313" key="5">
    <source>
        <dbReference type="Proteomes" id="UP000177346"/>
    </source>
</evidence>
<reference evidence="4 5" key="1">
    <citation type="journal article" date="2016" name="Nat. Commun.">
        <title>Thousands of microbial genomes shed light on interconnected biogeochemical processes in an aquifer system.</title>
        <authorList>
            <person name="Anantharaman K."/>
            <person name="Brown C.T."/>
            <person name="Hug L.A."/>
            <person name="Sharon I."/>
            <person name="Castelle C.J."/>
            <person name="Probst A.J."/>
            <person name="Thomas B.C."/>
            <person name="Singh A."/>
            <person name="Wilkins M.J."/>
            <person name="Karaoz U."/>
            <person name="Brodie E.L."/>
            <person name="Williams K.H."/>
            <person name="Hubbard S.S."/>
            <person name="Banfield J.F."/>
        </authorList>
    </citation>
    <scope>NUCLEOTIDE SEQUENCE [LARGE SCALE GENOMIC DNA]</scope>
</reference>
<dbReference type="CDD" id="cd00473">
    <property type="entry name" value="bS6"/>
    <property type="match status" value="1"/>
</dbReference>
<dbReference type="GO" id="GO:0019843">
    <property type="term" value="F:rRNA binding"/>
    <property type="evidence" value="ECO:0007669"/>
    <property type="project" value="InterPro"/>
</dbReference>
<dbReference type="Pfam" id="PF01250">
    <property type="entry name" value="Ribosomal_S6"/>
    <property type="match status" value="1"/>
</dbReference>
<dbReference type="NCBIfam" id="TIGR00166">
    <property type="entry name" value="S6"/>
    <property type="match status" value="1"/>
</dbReference>
<protein>
    <recommendedName>
        <fullName evidence="2">Small ribosomal subunit protein bS6</fullName>
    </recommendedName>
    <alternativeName>
        <fullName evidence="3">30S ribosomal protein S6</fullName>
    </alternativeName>
</protein>
<dbReference type="SUPFAM" id="SSF54995">
    <property type="entry name" value="Ribosomal protein S6"/>
    <property type="match status" value="1"/>
</dbReference>
<dbReference type="Proteomes" id="UP000177346">
    <property type="component" value="Unassembled WGS sequence"/>
</dbReference>
<name>A0A1F5XHA9_9BACT</name>
<dbReference type="GO" id="GO:0006412">
    <property type="term" value="P:translation"/>
    <property type="evidence" value="ECO:0007669"/>
    <property type="project" value="InterPro"/>
</dbReference>
<proteinExistence type="inferred from homology"/>
<accession>A0A1F5XHA9</accession>
<dbReference type="EMBL" id="MFIF01000006">
    <property type="protein sequence ID" value="OGF87257.1"/>
    <property type="molecule type" value="Genomic_DNA"/>
</dbReference>
<organism evidence="4 5">
    <name type="scientific">Candidatus Giovannonibacteria bacterium RIFCSPLOWO2_01_FULL_46_32</name>
    <dbReference type="NCBI Taxonomy" id="1798353"/>
    <lineage>
        <taxon>Bacteria</taxon>
        <taxon>Candidatus Giovannoniibacteriota</taxon>
    </lineage>
</organism>
<dbReference type="InterPro" id="IPR020814">
    <property type="entry name" value="Ribosomal_S6_plastid/chlpt"/>
</dbReference>
<dbReference type="AlphaFoldDB" id="A0A1F5XHA9"/>
<keyword evidence="4" id="KW-0687">Ribonucleoprotein</keyword>
<evidence type="ECO:0000256" key="2">
    <source>
        <dbReference type="ARBA" id="ARBA00035294"/>
    </source>
</evidence>